<comment type="function">
    <text evidence="4">Peptide chain release factor 2 directs the termination of translation in response to the peptide chain termination codons UGA and UAA.</text>
</comment>
<dbReference type="SMART" id="SM00937">
    <property type="entry name" value="PCRF"/>
    <property type="match status" value="1"/>
</dbReference>
<dbReference type="Pfam" id="PF00472">
    <property type="entry name" value="RF-1"/>
    <property type="match status" value="1"/>
</dbReference>
<evidence type="ECO:0000256" key="5">
    <source>
        <dbReference type="NCBIfam" id="TIGR00020"/>
    </source>
</evidence>
<dbReference type="InterPro" id="IPR005139">
    <property type="entry name" value="PCRF"/>
</dbReference>
<proteinExistence type="inferred from homology"/>
<feature type="modified residue" description="N5-methylglutamine" evidence="4">
    <location>
        <position position="168"/>
    </location>
</feature>
<evidence type="ECO:0000256" key="3">
    <source>
        <dbReference type="ARBA" id="ARBA00022917"/>
    </source>
</evidence>
<dbReference type="InterPro" id="IPR004374">
    <property type="entry name" value="PrfB"/>
</dbReference>
<dbReference type="PANTHER" id="PTHR43116">
    <property type="entry name" value="PEPTIDE CHAIN RELEASE FACTOR 2"/>
    <property type="match status" value="1"/>
</dbReference>
<evidence type="ECO:0000313" key="7">
    <source>
        <dbReference type="EMBL" id="QDV05053.1"/>
    </source>
</evidence>
<dbReference type="PROSITE" id="PS00745">
    <property type="entry name" value="RF_PROK_I"/>
    <property type="match status" value="1"/>
</dbReference>
<protein>
    <recommendedName>
        <fullName evidence="4 5">Peptide chain release factor 2</fullName>
        <shortName evidence="4">RF-2</shortName>
    </recommendedName>
</protein>
<dbReference type="Pfam" id="PF03462">
    <property type="entry name" value="PCRF"/>
    <property type="match status" value="1"/>
</dbReference>
<dbReference type="GO" id="GO:0005737">
    <property type="term" value="C:cytoplasm"/>
    <property type="evidence" value="ECO:0007669"/>
    <property type="project" value="UniProtKB-SubCell"/>
</dbReference>
<name>A0A518ELU2_9BACT</name>
<keyword evidence="8" id="KW-1185">Reference proteome</keyword>
<organism evidence="7 8">
    <name type="scientific">Saltatorellus ferox</name>
    <dbReference type="NCBI Taxonomy" id="2528018"/>
    <lineage>
        <taxon>Bacteria</taxon>
        <taxon>Pseudomonadati</taxon>
        <taxon>Planctomycetota</taxon>
        <taxon>Planctomycetia</taxon>
        <taxon>Planctomycetia incertae sedis</taxon>
        <taxon>Saltatorellus</taxon>
    </lineage>
</organism>
<dbReference type="PANTHER" id="PTHR43116:SF3">
    <property type="entry name" value="CLASS I PEPTIDE CHAIN RELEASE FACTOR"/>
    <property type="match status" value="1"/>
</dbReference>
<comment type="similarity">
    <text evidence="1 4">Belongs to the prokaryotic/mitochondrial release factor family.</text>
</comment>
<dbReference type="InterPro" id="IPR045853">
    <property type="entry name" value="Pep_chain_release_fac_I_sf"/>
</dbReference>
<sequence length="283" mass="31203">MGEEGGDLAEVSGEIEGTFAKLDETLEQLEFRVMLGGPSDNLGAYIQISAGAGGIDACDWASMLMRMYIRWAESKDFDITEVELSPEDQGGIRGVTLQIEGPYAFGYLKAETGVHRLVRISPFDAQARRQTAFASVDVTPAIDDTIDIDIDESDVKIDTMRAGGAGGQHVNKTESAVRLTHLPTGIVVRCQNERSQHKNRATAWSLLKAKLLALEESKRDAEMAKLYGEKGEIAWGSQIRSYVLNPYQMVKDHRTNVEESNVQRILDGDLDGFMEAFLKSRKG</sequence>
<keyword evidence="4" id="KW-0963">Cytoplasm</keyword>
<dbReference type="InterPro" id="IPR000352">
    <property type="entry name" value="Pep_chain_release_fac_I"/>
</dbReference>
<dbReference type="Proteomes" id="UP000320390">
    <property type="component" value="Chromosome"/>
</dbReference>
<dbReference type="FunFam" id="3.30.160.20:FF:000010">
    <property type="entry name" value="Peptide chain release factor 2"/>
    <property type="match status" value="1"/>
</dbReference>
<evidence type="ECO:0000256" key="1">
    <source>
        <dbReference type="ARBA" id="ARBA00010835"/>
    </source>
</evidence>
<comment type="subcellular location">
    <subcellularLocation>
        <location evidence="4">Cytoplasm</location>
    </subcellularLocation>
</comment>
<evidence type="ECO:0000259" key="6">
    <source>
        <dbReference type="PROSITE" id="PS00745"/>
    </source>
</evidence>
<evidence type="ECO:0000256" key="4">
    <source>
        <dbReference type="HAMAP-Rule" id="MF_00094"/>
    </source>
</evidence>
<dbReference type="NCBIfam" id="TIGR00020">
    <property type="entry name" value="prfB"/>
    <property type="match status" value="1"/>
</dbReference>
<dbReference type="EMBL" id="CP036434">
    <property type="protein sequence ID" value="QDV05053.1"/>
    <property type="molecule type" value="Genomic_DNA"/>
</dbReference>
<dbReference type="Gene3D" id="3.30.160.20">
    <property type="match status" value="1"/>
</dbReference>
<dbReference type="AlphaFoldDB" id="A0A518ELU2"/>
<dbReference type="Gene3D" id="3.30.70.1660">
    <property type="match status" value="1"/>
</dbReference>
<accession>A0A518ELU2</accession>
<keyword evidence="2 4" id="KW-0488">Methylation</keyword>
<dbReference type="SUPFAM" id="SSF75620">
    <property type="entry name" value="Release factor"/>
    <property type="match status" value="1"/>
</dbReference>
<keyword evidence="3 4" id="KW-0648">Protein biosynthesis</keyword>
<dbReference type="GO" id="GO:0016149">
    <property type="term" value="F:translation release factor activity, codon specific"/>
    <property type="evidence" value="ECO:0007669"/>
    <property type="project" value="UniProtKB-UniRule"/>
</dbReference>
<evidence type="ECO:0000313" key="8">
    <source>
        <dbReference type="Proteomes" id="UP000320390"/>
    </source>
</evidence>
<feature type="domain" description="Prokaryotic-type class I peptide chain release factors" evidence="6">
    <location>
        <begin position="161"/>
        <end position="177"/>
    </location>
</feature>
<comment type="PTM">
    <text evidence="4">Methylated by PrmC. Methylation increases the termination efficiency of RF2.</text>
</comment>
<reference evidence="7 8" key="1">
    <citation type="submission" date="2019-02" db="EMBL/GenBank/DDBJ databases">
        <title>Deep-cultivation of Planctomycetes and their phenomic and genomic characterization uncovers novel biology.</title>
        <authorList>
            <person name="Wiegand S."/>
            <person name="Jogler M."/>
            <person name="Boedeker C."/>
            <person name="Pinto D."/>
            <person name="Vollmers J."/>
            <person name="Rivas-Marin E."/>
            <person name="Kohn T."/>
            <person name="Peeters S.H."/>
            <person name="Heuer A."/>
            <person name="Rast P."/>
            <person name="Oberbeckmann S."/>
            <person name="Bunk B."/>
            <person name="Jeske O."/>
            <person name="Meyerdierks A."/>
            <person name="Storesund J.E."/>
            <person name="Kallscheuer N."/>
            <person name="Luecker S."/>
            <person name="Lage O.M."/>
            <person name="Pohl T."/>
            <person name="Merkel B.J."/>
            <person name="Hornburger P."/>
            <person name="Mueller R.-W."/>
            <person name="Bruemmer F."/>
            <person name="Labrenz M."/>
            <person name="Spormann A.M."/>
            <person name="Op den Camp H."/>
            <person name="Overmann J."/>
            <person name="Amann R."/>
            <person name="Jetten M.S.M."/>
            <person name="Mascher T."/>
            <person name="Medema M.H."/>
            <person name="Devos D.P."/>
            <person name="Kaster A.-K."/>
            <person name="Ovreas L."/>
            <person name="Rohde M."/>
            <person name="Galperin M.Y."/>
            <person name="Jogler C."/>
        </authorList>
    </citation>
    <scope>NUCLEOTIDE SEQUENCE [LARGE SCALE GENOMIC DNA]</scope>
    <source>
        <strain evidence="7 8">Poly30</strain>
    </source>
</reference>
<evidence type="ECO:0000256" key="2">
    <source>
        <dbReference type="ARBA" id="ARBA00022481"/>
    </source>
</evidence>
<gene>
    <name evidence="4 7" type="primary">prfB</name>
    <name evidence="7" type="ORF">Poly30_05480</name>
</gene>
<dbReference type="HAMAP" id="MF_00094">
    <property type="entry name" value="Rel_fac_2"/>
    <property type="match status" value="1"/>
</dbReference>